<dbReference type="PANTHER" id="PTHR43046">
    <property type="entry name" value="GDP-MANNOSE MANNOSYL HYDROLASE"/>
    <property type="match status" value="1"/>
</dbReference>
<name>A0A250AXL2_9GAMM</name>
<dbReference type="PROSITE" id="PS51462">
    <property type="entry name" value="NUDIX"/>
    <property type="match status" value="1"/>
</dbReference>
<dbReference type="OrthoDB" id="289720at2"/>
<dbReference type="RefSeq" id="WP_095845312.1">
    <property type="nucleotide sequence ID" value="NZ_CAMKXY010000118.1"/>
</dbReference>
<proteinExistence type="predicted"/>
<evidence type="ECO:0000313" key="5">
    <source>
        <dbReference type="Proteomes" id="UP000217182"/>
    </source>
</evidence>
<sequence>MQQNFDGAKIALLQAGRVLVYQRDDKPGIPWPGCWDLPGGGREGLETPLACVQREVQEEFGLAISAGQVLWQRCYANPRGGILPTWFMAGALTPAQIAAIRFGDEGQRWQMMPAAVFIQHPQGIAHLRQRLAHYLQLAAI</sequence>
<evidence type="ECO:0000256" key="1">
    <source>
        <dbReference type="ARBA" id="ARBA00001946"/>
    </source>
</evidence>
<dbReference type="Proteomes" id="UP000217182">
    <property type="component" value="Chromosome"/>
</dbReference>
<dbReference type="KEGG" id="gqu:AWC35_04760"/>
<gene>
    <name evidence="4" type="ORF">AWC35_04760</name>
</gene>
<protein>
    <submittedName>
        <fullName evidence="4">DNA mismatch repair protein MutT</fullName>
    </submittedName>
</protein>
<feature type="domain" description="Nudix hydrolase" evidence="3">
    <location>
        <begin position="3"/>
        <end position="137"/>
    </location>
</feature>
<organism evidence="4 5">
    <name type="scientific">Gibbsiella quercinecans</name>
    <dbReference type="NCBI Taxonomy" id="929813"/>
    <lineage>
        <taxon>Bacteria</taxon>
        <taxon>Pseudomonadati</taxon>
        <taxon>Pseudomonadota</taxon>
        <taxon>Gammaproteobacteria</taxon>
        <taxon>Enterobacterales</taxon>
        <taxon>Yersiniaceae</taxon>
        <taxon>Gibbsiella</taxon>
    </lineage>
</organism>
<dbReference type="GO" id="GO:0016787">
    <property type="term" value="F:hydrolase activity"/>
    <property type="evidence" value="ECO:0007669"/>
    <property type="project" value="UniProtKB-KW"/>
</dbReference>
<dbReference type="InterPro" id="IPR000086">
    <property type="entry name" value="NUDIX_hydrolase_dom"/>
</dbReference>
<evidence type="ECO:0000313" key="4">
    <source>
        <dbReference type="EMBL" id="ATA18708.1"/>
    </source>
</evidence>
<keyword evidence="2" id="KW-0378">Hydrolase</keyword>
<reference evidence="4 5" key="1">
    <citation type="submission" date="2016-01" db="EMBL/GenBank/DDBJ databases">
        <authorList>
            <person name="Oliw E.H."/>
        </authorList>
    </citation>
    <scope>NUCLEOTIDE SEQUENCE [LARGE SCALE GENOMIC DNA]</scope>
    <source>
        <strain evidence="4 5">FRB97</strain>
    </source>
</reference>
<accession>A0A250AXL2</accession>
<dbReference type="CDD" id="cd04682">
    <property type="entry name" value="NUDIX_Hydrolase"/>
    <property type="match status" value="1"/>
</dbReference>
<dbReference type="Gene3D" id="3.90.79.10">
    <property type="entry name" value="Nucleoside Triphosphate Pyrophosphohydrolase"/>
    <property type="match status" value="1"/>
</dbReference>
<keyword evidence="5" id="KW-1185">Reference proteome</keyword>
<dbReference type="PANTHER" id="PTHR43046:SF14">
    <property type="entry name" value="MUTT_NUDIX FAMILY PROTEIN"/>
    <property type="match status" value="1"/>
</dbReference>
<dbReference type="InterPro" id="IPR020084">
    <property type="entry name" value="NUDIX_hydrolase_CS"/>
</dbReference>
<evidence type="ECO:0000256" key="2">
    <source>
        <dbReference type="ARBA" id="ARBA00022801"/>
    </source>
</evidence>
<evidence type="ECO:0000259" key="3">
    <source>
        <dbReference type="PROSITE" id="PS51462"/>
    </source>
</evidence>
<dbReference type="SUPFAM" id="SSF55811">
    <property type="entry name" value="Nudix"/>
    <property type="match status" value="1"/>
</dbReference>
<dbReference type="EMBL" id="CP014136">
    <property type="protein sequence ID" value="ATA18708.1"/>
    <property type="molecule type" value="Genomic_DNA"/>
</dbReference>
<comment type="cofactor">
    <cofactor evidence="1">
        <name>Mg(2+)</name>
        <dbReference type="ChEBI" id="CHEBI:18420"/>
    </cofactor>
</comment>
<dbReference type="PROSITE" id="PS00893">
    <property type="entry name" value="NUDIX_BOX"/>
    <property type="match status" value="1"/>
</dbReference>
<dbReference type="AlphaFoldDB" id="A0A250AXL2"/>
<dbReference type="InterPro" id="IPR015797">
    <property type="entry name" value="NUDIX_hydrolase-like_dom_sf"/>
</dbReference>
<dbReference type="Pfam" id="PF00293">
    <property type="entry name" value="NUDIX"/>
    <property type="match status" value="1"/>
</dbReference>